<sequence>MGYEPCYEDLPPVCRDVTMEYSHHMRRLGRTLFQLLSEGLGLSSNHLIEMDCCKGHVLLSHYYPACPEPDLTLGTSKHSDPDFLTVLLQDGIGGLQVAVNDQWVDVPPVKGALVVNIGDLLQLISNGKLKSVEHRVRANEVGPRISVACFCSTGFNPNPRPYGPIKELLMEEDPPIYRVTNVKEFLEYYNKKGLDGKSALDHFRL</sequence>
<dbReference type="Gene3D" id="2.60.120.330">
    <property type="entry name" value="B-lactam Antibiotic, Isopenicillin N Synthase, Chain"/>
    <property type="match status" value="1"/>
</dbReference>
<dbReference type="AlphaFoldDB" id="A0AAV7E0Z8"/>
<name>A0AAV7E0Z8_ARIFI</name>
<dbReference type="InterPro" id="IPR044861">
    <property type="entry name" value="IPNS-like_FE2OG_OXY"/>
</dbReference>
<dbReference type="GO" id="GO:0046872">
    <property type="term" value="F:metal ion binding"/>
    <property type="evidence" value="ECO:0007669"/>
    <property type="project" value="UniProtKB-KW"/>
</dbReference>
<keyword evidence="8" id="KW-1185">Reference proteome</keyword>
<dbReference type="Pfam" id="PF03171">
    <property type="entry name" value="2OG-FeII_Oxy"/>
    <property type="match status" value="1"/>
</dbReference>
<keyword evidence="3 5" id="KW-0560">Oxidoreductase</keyword>
<keyword evidence="2 5" id="KW-0479">Metal-binding</keyword>
<dbReference type="InterPro" id="IPR005123">
    <property type="entry name" value="Oxoglu/Fe-dep_dioxygenase_dom"/>
</dbReference>
<evidence type="ECO:0000313" key="8">
    <source>
        <dbReference type="Proteomes" id="UP000825729"/>
    </source>
</evidence>
<reference evidence="7 8" key="1">
    <citation type="submission" date="2021-07" db="EMBL/GenBank/DDBJ databases">
        <title>The Aristolochia fimbriata genome: insights into angiosperm evolution, floral development and chemical biosynthesis.</title>
        <authorList>
            <person name="Jiao Y."/>
        </authorList>
    </citation>
    <scope>NUCLEOTIDE SEQUENCE [LARGE SCALE GENOMIC DNA]</scope>
    <source>
        <strain evidence="7">IBCAS-2021</strain>
        <tissue evidence="7">Leaf</tissue>
    </source>
</reference>
<dbReference type="PROSITE" id="PS51471">
    <property type="entry name" value="FE2OG_OXY"/>
    <property type="match status" value="1"/>
</dbReference>
<dbReference type="EMBL" id="JAINDJ010000007">
    <property type="protein sequence ID" value="KAG9441512.1"/>
    <property type="molecule type" value="Genomic_DNA"/>
</dbReference>
<evidence type="ECO:0000256" key="5">
    <source>
        <dbReference type="RuleBase" id="RU003682"/>
    </source>
</evidence>
<protein>
    <recommendedName>
        <fullName evidence="6">Fe2OG dioxygenase domain-containing protein</fullName>
    </recommendedName>
</protein>
<keyword evidence="4 5" id="KW-0408">Iron</keyword>
<comment type="caution">
    <text evidence="7">The sequence shown here is derived from an EMBL/GenBank/DDBJ whole genome shotgun (WGS) entry which is preliminary data.</text>
</comment>
<feature type="domain" description="Fe2OG dioxygenase" evidence="6">
    <location>
        <begin position="54"/>
        <end position="153"/>
    </location>
</feature>
<organism evidence="7 8">
    <name type="scientific">Aristolochia fimbriata</name>
    <name type="common">White veined hardy Dutchman's pipe vine</name>
    <dbReference type="NCBI Taxonomy" id="158543"/>
    <lineage>
        <taxon>Eukaryota</taxon>
        <taxon>Viridiplantae</taxon>
        <taxon>Streptophyta</taxon>
        <taxon>Embryophyta</taxon>
        <taxon>Tracheophyta</taxon>
        <taxon>Spermatophyta</taxon>
        <taxon>Magnoliopsida</taxon>
        <taxon>Magnoliidae</taxon>
        <taxon>Piperales</taxon>
        <taxon>Aristolochiaceae</taxon>
        <taxon>Aristolochia</taxon>
    </lineage>
</organism>
<evidence type="ECO:0000256" key="1">
    <source>
        <dbReference type="ARBA" id="ARBA00008056"/>
    </source>
</evidence>
<evidence type="ECO:0000256" key="2">
    <source>
        <dbReference type="ARBA" id="ARBA00022723"/>
    </source>
</evidence>
<dbReference type="Proteomes" id="UP000825729">
    <property type="component" value="Unassembled WGS sequence"/>
</dbReference>
<evidence type="ECO:0000256" key="3">
    <source>
        <dbReference type="ARBA" id="ARBA00023002"/>
    </source>
</evidence>
<comment type="similarity">
    <text evidence="1 5">Belongs to the iron/ascorbate-dependent oxidoreductase family.</text>
</comment>
<gene>
    <name evidence="7" type="ORF">H6P81_017366</name>
</gene>
<dbReference type="PANTHER" id="PTHR10209">
    <property type="entry name" value="OXIDOREDUCTASE, 2OG-FE II OXYGENASE FAMILY PROTEIN"/>
    <property type="match status" value="1"/>
</dbReference>
<dbReference type="GO" id="GO:0051213">
    <property type="term" value="F:dioxygenase activity"/>
    <property type="evidence" value="ECO:0007669"/>
    <property type="project" value="UniProtKB-ARBA"/>
</dbReference>
<evidence type="ECO:0000313" key="7">
    <source>
        <dbReference type="EMBL" id="KAG9441512.1"/>
    </source>
</evidence>
<dbReference type="SUPFAM" id="SSF51197">
    <property type="entry name" value="Clavaminate synthase-like"/>
    <property type="match status" value="1"/>
</dbReference>
<dbReference type="PANTHER" id="PTHR10209:SF884">
    <property type="entry name" value="1-AMINOCYCLOPROPANE-1-CARBOXYLATE OXIDASE HOMOLOG 1-LIKE"/>
    <property type="match status" value="1"/>
</dbReference>
<evidence type="ECO:0000259" key="6">
    <source>
        <dbReference type="PROSITE" id="PS51471"/>
    </source>
</evidence>
<proteinExistence type="inferred from homology"/>
<dbReference type="InterPro" id="IPR027443">
    <property type="entry name" value="IPNS-like_sf"/>
</dbReference>
<evidence type="ECO:0000256" key="4">
    <source>
        <dbReference type="ARBA" id="ARBA00023004"/>
    </source>
</evidence>
<accession>A0AAV7E0Z8</accession>